<keyword evidence="4" id="KW-0732">Signal</keyword>
<evidence type="ECO:0000256" key="1">
    <source>
        <dbReference type="ARBA" id="ARBA00004191"/>
    </source>
</evidence>
<accession>A0ABR9AJX0</accession>
<reference evidence="6 7" key="1">
    <citation type="submission" date="2020-09" db="EMBL/GenBank/DDBJ databases">
        <title>Echinicola sp. CAU 1574 isolated from sand of Sido Beach.</title>
        <authorList>
            <person name="Kim W."/>
        </authorList>
    </citation>
    <scope>NUCLEOTIDE SEQUENCE [LARGE SCALE GENOMIC DNA]</scope>
    <source>
        <strain evidence="6 7">CAU 1574</strain>
    </source>
</reference>
<comment type="caution">
    <text evidence="6">The sequence shown here is derived from an EMBL/GenBank/DDBJ whole genome shotgun (WGS) entry which is preliminary data.</text>
</comment>
<dbReference type="InterPro" id="IPR036941">
    <property type="entry name" value="Rcpt_L-dom_sf"/>
</dbReference>
<proteinExistence type="predicted"/>
<comment type="subcellular location">
    <subcellularLocation>
        <location evidence="1">Secreted</location>
        <location evidence="1">Cell wall</location>
    </subcellularLocation>
</comment>
<name>A0ABR9AJX0_9BACT</name>
<evidence type="ECO:0000256" key="4">
    <source>
        <dbReference type="ARBA" id="ARBA00022729"/>
    </source>
</evidence>
<dbReference type="RefSeq" id="WP_192010006.1">
    <property type="nucleotide sequence ID" value="NZ_JACYTQ010000003.1"/>
</dbReference>
<dbReference type="Gene3D" id="3.80.20.20">
    <property type="entry name" value="Receptor L-domain"/>
    <property type="match status" value="1"/>
</dbReference>
<gene>
    <name evidence="6" type="ORF">IFO69_10205</name>
</gene>
<dbReference type="InterPro" id="IPR051648">
    <property type="entry name" value="CWI-Assembly_Regulator"/>
</dbReference>
<dbReference type="PANTHER" id="PTHR31018">
    <property type="entry name" value="SPORULATION-SPECIFIC PROTEIN-RELATED"/>
    <property type="match status" value="1"/>
</dbReference>
<organism evidence="6 7">
    <name type="scientific">Echinicola arenosa</name>
    <dbReference type="NCBI Taxonomy" id="2774144"/>
    <lineage>
        <taxon>Bacteria</taxon>
        <taxon>Pseudomonadati</taxon>
        <taxon>Bacteroidota</taxon>
        <taxon>Cytophagia</taxon>
        <taxon>Cytophagales</taxon>
        <taxon>Cyclobacteriaceae</taxon>
        <taxon>Echinicola</taxon>
    </lineage>
</organism>
<dbReference type="PANTHER" id="PTHR31018:SF3">
    <property type="entry name" value="RECEPTOR PROTEIN-TYROSINE KINASE"/>
    <property type="match status" value="1"/>
</dbReference>
<evidence type="ECO:0000313" key="6">
    <source>
        <dbReference type="EMBL" id="MBD8489117.1"/>
    </source>
</evidence>
<dbReference type="Proteomes" id="UP000647133">
    <property type="component" value="Unassembled WGS sequence"/>
</dbReference>
<keyword evidence="2" id="KW-0134">Cell wall</keyword>
<keyword evidence="3" id="KW-0964">Secreted</keyword>
<evidence type="ECO:0000313" key="7">
    <source>
        <dbReference type="Proteomes" id="UP000647133"/>
    </source>
</evidence>
<evidence type="ECO:0000256" key="2">
    <source>
        <dbReference type="ARBA" id="ARBA00022512"/>
    </source>
</evidence>
<dbReference type="PROSITE" id="PS51257">
    <property type="entry name" value="PROKAR_LIPOPROTEIN"/>
    <property type="match status" value="1"/>
</dbReference>
<protein>
    <submittedName>
        <fullName evidence="6">Epidermal growth-factor receptor (Egfr) l domain protein</fullName>
    </submittedName>
</protein>
<evidence type="ECO:0000256" key="5">
    <source>
        <dbReference type="ARBA" id="ARBA00023180"/>
    </source>
</evidence>
<sequence>MKNLILFLVAASLFSCVDDNKIDTTSNVFDGNVEIRSLDDITSFSADGYTEISGTIKINSTYDIESLNGLENLEKVNGIIISDNYDLISLEGLENILEVEFITISDNRNLTSLNGLNNLSKVLSNFRIENNDKLLSFNGLDQLSEIGDQFFVSDNKLLVDFSGLESLQAVSMLLVLNNINLLEVKGLGNIVSTSRLQFDSNDQLNNFCELTDFFQQNPVQDLFGARQNKFNPTVEEILNGSCSN</sequence>
<keyword evidence="5" id="KW-0325">Glycoprotein</keyword>
<dbReference type="SUPFAM" id="SSF52058">
    <property type="entry name" value="L domain-like"/>
    <property type="match status" value="2"/>
</dbReference>
<evidence type="ECO:0000256" key="3">
    <source>
        <dbReference type="ARBA" id="ARBA00022525"/>
    </source>
</evidence>
<keyword evidence="6" id="KW-0675">Receptor</keyword>
<keyword evidence="7" id="KW-1185">Reference proteome</keyword>
<dbReference type="EMBL" id="JACYTQ010000003">
    <property type="protein sequence ID" value="MBD8489117.1"/>
    <property type="molecule type" value="Genomic_DNA"/>
</dbReference>